<keyword evidence="1" id="KW-0175">Coiled coil</keyword>
<feature type="coiled-coil region" evidence="1">
    <location>
        <begin position="114"/>
        <end position="178"/>
    </location>
</feature>
<dbReference type="RefSeq" id="XP_068359321.1">
    <property type="nucleotide sequence ID" value="XM_068504630.1"/>
</dbReference>
<evidence type="ECO:0000313" key="3">
    <source>
        <dbReference type="Proteomes" id="UP000179807"/>
    </source>
</evidence>
<dbReference type="InterPro" id="IPR027267">
    <property type="entry name" value="AH/BAR_dom_sf"/>
</dbReference>
<keyword evidence="3" id="KW-1185">Reference proteome</keyword>
<dbReference type="Gene3D" id="1.20.1270.60">
    <property type="entry name" value="Arfaptin homology (AH) domain/BAR domain"/>
    <property type="match status" value="1"/>
</dbReference>
<dbReference type="EMBL" id="MLAK01000734">
    <property type="protein sequence ID" value="OHT06185.1"/>
    <property type="molecule type" value="Genomic_DNA"/>
</dbReference>
<proteinExistence type="predicted"/>
<dbReference type="Proteomes" id="UP000179807">
    <property type="component" value="Unassembled WGS sequence"/>
</dbReference>
<evidence type="ECO:0000256" key="1">
    <source>
        <dbReference type="SAM" id="Coils"/>
    </source>
</evidence>
<organism evidence="2 3">
    <name type="scientific">Tritrichomonas foetus</name>
    <dbReference type="NCBI Taxonomy" id="1144522"/>
    <lineage>
        <taxon>Eukaryota</taxon>
        <taxon>Metamonada</taxon>
        <taxon>Parabasalia</taxon>
        <taxon>Tritrichomonadida</taxon>
        <taxon>Tritrichomonadidae</taxon>
        <taxon>Tritrichomonas</taxon>
    </lineage>
</organism>
<name>A0A1J4K409_9EUKA</name>
<reference evidence="2" key="1">
    <citation type="submission" date="2016-10" db="EMBL/GenBank/DDBJ databases">
        <authorList>
            <person name="Benchimol M."/>
            <person name="Almeida L.G."/>
            <person name="Vasconcelos A.T."/>
            <person name="Perreira-Neves A."/>
            <person name="Rosa I.A."/>
            <person name="Tasca T."/>
            <person name="Bogo M.R."/>
            <person name="de Souza W."/>
        </authorList>
    </citation>
    <scope>NUCLEOTIDE SEQUENCE [LARGE SCALE GENOMIC DNA]</scope>
    <source>
        <strain evidence="2">K</strain>
    </source>
</reference>
<evidence type="ECO:0000313" key="2">
    <source>
        <dbReference type="EMBL" id="OHT06185.1"/>
    </source>
</evidence>
<evidence type="ECO:0008006" key="4">
    <source>
        <dbReference type="Google" id="ProtNLM"/>
    </source>
</evidence>
<comment type="caution">
    <text evidence="2">The sequence shown here is derived from an EMBL/GenBank/DDBJ whole genome shotgun (WGS) entry which is preliminary data.</text>
</comment>
<dbReference type="GeneID" id="94839334"/>
<protein>
    <recommendedName>
        <fullName evidence="4">BAR domain-containing protein</fullName>
    </recommendedName>
</protein>
<dbReference type="SUPFAM" id="SSF103657">
    <property type="entry name" value="BAR/IMD domain-like"/>
    <property type="match status" value="1"/>
</dbReference>
<accession>A0A1J4K409</accession>
<dbReference type="VEuPathDB" id="TrichDB:TRFO_25893"/>
<gene>
    <name evidence="2" type="ORF">TRFO_25893</name>
</gene>
<sequence length="241" mass="27970">MWKKIKQNTTAMIGKIKSSNTEEDPKFTEAYSRFNELKTRSKEFIDHAQGIVLQLSKLSQTFDEAYKCISIAVDTIPESEPQEFNQAFNNLSEPIKLCEEVVIVKINDTVLAPVKQLQNQLVELENLKKEHDKMRILLEQNKEKLAKLQQKNKQPAEIQRYQEKVEDKTKKVAEMQQKFIESIDDYWGNREALLQKPMSDMNDIFVEFSTSIQKASVTLQLIVGQELMEKVFVCEQPPAKK</sequence>
<dbReference type="AlphaFoldDB" id="A0A1J4K409"/>
<dbReference type="CDD" id="cd07307">
    <property type="entry name" value="BAR"/>
    <property type="match status" value="1"/>
</dbReference>